<dbReference type="STRING" id="108003.B1C78_08800"/>
<evidence type="ECO:0000313" key="2">
    <source>
        <dbReference type="EMBL" id="OOG24433.1"/>
    </source>
</evidence>
<organism evidence="2 3">
    <name type="scientific">Thioalkalivibrio denitrificans</name>
    <dbReference type="NCBI Taxonomy" id="108003"/>
    <lineage>
        <taxon>Bacteria</taxon>
        <taxon>Pseudomonadati</taxon>
        <taxon>Pseudomonadota</taxon>
        <taxon>Gammaproteobacteria</taxon>
        <taxon>Chromatiales</taxon>
        <taxon>Ectothiorhodospiraceae</taxon>
        <taxon>Thioalkalivibrio</taxon>
    </lineage>
</organism>
<keyword evidence="3" id="KW-1185">Reference proteome</keyword>
<dbReference type="NCBIfam" id="TIGR01444">
    <property type="entry name" value="fkbM_fam"/>
    <property type="match status" value="1"/>
</dbReference>
<dbReference type="EMBL" id="MVBK01000047">
    <property type="protein sequence ID" value="OOG24433.1"/>
    <property type="molecule type" value="Genomic_DNA"/>
</dbReference>
<comment type="caution">
    <text evidence="2">The sequence shown here is derived from an EMBL/GenBank/DDBJ whole genome shotgun (WGS) entry which is preliminary data.</text>
</comment>
<proteinExistence type="predicted"/>
<dbReference type="GO" id="GO:0008171">
    <property type="term" value="F:O-methyltransferase activity"/>
    <property type="evidence" value="ECO:0007669"/>
    <property type="project" value="TreeGrafter"/>
</dbReference>
<dbReference type="PANTHER" id="PTHR36973">
    <property type="entry name" value="SLL1456 PROTEIN-RELATED"/>
    <property type="match status" value="1"/>
</dbReference>
<dbReference type="AlphaFoldDB" id="A0A1V3NHL9"/>
<dbReference type="Pfam" id="PF05050">
    <property type="entry name" value="Methyltransf_21"/>
    <property type="match status" value="1"/>
</dbReference>
<gene>
    <name evidence="2" type="ORF">B1C78_08800</name>
</gene>
<evidence type="ECO:0000259" key="1">
    <source>
        <dbReference type="Pfam" id="PF05050"/>
    </source>
</evidence>
<dbReference type="Gene3D" id="3.40.50.150">
    <property type="entry name" value="Vaccinia Virus protein VP39"/>
    <property type="match status" value="1"/>
</dbReference>
<sequence>MIIDAGANRGDYTRAVVDSGVKIGKLIMIEPAPSLRGALQELVKGNRKLVLEPTAVGSTESRLPLFFDEAGTGLASLYQRDVSHVGRSMEQSVSVPVTTLDQIAKKHGINRIDYLKLDLEGHELEALKGARRLLSEQRIKALSFEFGGCNIDSRTFVKDFWHLLVRDHRFTFYRLVPGRRLLRLDRYSESLERFNWQNILACAPGITPQWQIVRYRA</sequence>
<dbReference type="SUPFAM" id="SSF53335">
    <property type="entry name" value="S-adenosyl-L-methionine-dependent methyltransferases"/>
    <property type="match status" value="1"/>
</dbReference>
<feature type="domain" description="Methyltransferase FkbM" evidence="1">
    <location>
        <begin position="4"/>
        <end position="155"/>
    </location>
</feature>
<evidence type="ECO:0000313" key="3">
    <source>
        <dbReference type="Proteomes" id="UP000189462"/>
    </source>
</evidence>
<dbReference type="Proteomes" id="UP000189462">
    <property type="component" value="Unassembled WGS sequence"/>
</dbReference>
<accession>A0A1V3NHL9</accession>
<dbReference type="InterPro" id="IPR006342">
    <property type="entry name" value="FkbM_mtfrase"/>
</dbReference>
<dbReference type="PANTHER" id="PTHR36973:SF4">
    <property type="entry name" value="NODULATION PROTEIN"/>
    <property type="match status" value="1"/>
</dbReference>
<dbReference type="InterPro" id="IPR053188">
    <property type="entry name" value="FkbM_Methyltransferase"/>
</dbReference>
<dbReference type="InterPro" id="IPR029063">
    <property type="entry name" value="SAM-dependent_MTases_sf"/>
</dbReference>
<reference evidence="2 3" key="1">
    <citation type="submission" date="2017-02" db="EMBL/GenBank/DDBJ databases">
        <title>Genomic diversity within the haloalkaliphilic genus Thioalkalivibrio.</title>
        <authorList>
            <person name="Ahn A.-C."/>
            <person name="Meier-Kolthoff J."/>
            <person name="Overmars L."/>
            <person name="Richter M."/>
            <person name="Woyke T."/>
            <person name="Sorokin D.Y."/>
            <person name="Muyzer G."/>
        </authorList>
    </citation>
    <scope>NUCLEOTIDE SEQUENCE [LARGE SCALE GENOMIC DNA]</scope>
    <source>
        <strain evidence="2 3">ALJD</strain>
    </source>
</reference>
<name>A0A1V3NHL9_9GAMM</name>
<protein>
    <recommendedName>
        <fullName evidence="1">Methyltransferase FkbM domain-containing protein</fullName>
    </recommendedName>
</protein>